<name>A0A3G5AE90_9VIRU</name>
<organism evidence="1">
    <name type="scientific">Hyperionvirus sp</name>
    <dbReference type="NCBI Taxonomy" id="2487770"/>
    <lineage>
        <taxon>Viruses</taxon>
        <taxon>Varidnaviria</taxon>
        <taxon>Bamfordvirae</taxon>
        <taxon>Nucleocytoviricota</taxon>
        <taxon>Megaviricetes</taxon>
        <taxon>Imitervirales</taxon>
        <taxon>Mimiviridae</taxon>
        <taxon>Klosneuvirinae</taxon>
    </lineage>
</organism>
<evidence type="ECO:0000313" key="1">
    <source>
        <dbReference type="EMBL" id="AYV84914.1"/>
    </source>
</evidence>
<reference evidence="1" key="1">
    <citation type="submission" date="2018-10" db="EMBL/GenBank/DDBJ databases">
        <title>Hidden diversity of soil giant viruses.</title>
        <authorList>
            <person name="Schulz F."/>
            <person name="Alteio L."/>
            <person name="Goudeau D."/>
            <person name="Ryan E.M."/>
            <person name="Malmstrom R.R."/>
            <person name="Blanchard J."/>
            <person name="Woyke T."/>
        </authorList>
    </citation>
    <scope>NUCLEOTIDE SEQUENCE</scope>
    <source>
        <strain evidence="1">HYV1</strain>
    </source>
</reference>
<gene>
    <name evidence="1" type="ORF">Hyperionvirus54_4</name>
</gene>
<dbReference type="EMBL" id="MK072436">
    <property type="protein sequence ID" value="AYV84914.1"/>
    <property type="molecule type" value="Genomic_DNA"/>
</dbReference>
<accession>A0A3G5AE90</accession>
<proteinExistence type="predicted"/>
<sequence>MGHGLCRELDIEEYAYYYRRRVFVREPSEKLKKLLDNCSHRTCHNIADCSVRDQYLGYIKRHRVIKRNSREFDVLGRDDPEEVEQLLYYQNCVERFVEDQRECAMEYLLDPLLEICYSSGKFMVINLRRGSFELFESKRAPKFPYVCQEGVMSNGIKVFKITNRSISGNSVWRSEDYTTFYIFDKRKLRQTIRIPQLYKTAAKFVQCDDKLFIIAVWENVETYMIDIENMIEIYSVRNIASHLDLLIDDLSDVDINPSPQHPDKKNYVENYIMGQIESIDRNVAGIITEYLDRFGPR</sequence>
<protein>
    <submittedName>
        <fullName evidence="1">Uncharacterized protein</fullName>
    </submittedName>
</protein>